<evidence type="ECO:0000256" key="1">
    <source>
        <dbReference type="SAM" id="MobiDB-lite"/>
    </source>
</evidence>
<proteinExistence type="predicted"/>
<keyword evidence="3" id="KW-1185">Reference proteome</keyword>
<evidence type="ECO:0000313" key="2">
    <source>
        <dbReference type="EMBL" id="EOA94907.1"/>
    </source>
</evidence>
<dbReference type="Proteomes" id="UP000296049">
    <property type="component" value="Unassembled WGS sequence"/>
</dbReference>
<sequence>MRSSWNRRAKQPVEMFSCALMQQTASKVAFVGCFLCFSHFSLKLSLQEMARGSKGLVSKHSYYQKPWGDAGGGAVHLTRVGLAVPTADLMVFLVLAPSAEPDHAQRSAPKLWWWQPVGPPRCHGVHQQGGSPSCAPSAPSPLTGQGPARQGKRSPSVDACQPQPDETRHCLPSEASALLPNTPSKFSMAYSGRPSFLKACSQNAQEKDLDIQVWAKSREGKTSRASLSTKFGSILSCSTQGRELLTWLVKKGGSSKEGEGSGIIAELLFQSRGERAGESEDWAATVCSAAFRNLYKQQAGAAERLSLSARRCLRAALPRGFHGQCRSIPLRLKEEHDPGPSSSHLHEGQFKMTSGMDGREEADWHIKKHVAKAKRRQNLSEPPPDNLSMDHWDPPGRGKRPCG</sequence>
<dbReference type="EMBL" id="KB744519">
    <property type="protein sequence ID" value="EOA94907.1"/>
    <property type="molecule type" value="Genomic_DNA"/>
</dbReference>
<feature type="region of interest" description="Disordered" evidence="1">
    <location>
        <begin position="354"/>
        <end position="403"/>
    </location>
</feature>
<name>R0L3V7_ANAPL</name>
<reference evidence="3" key="1">
    <citation type="journal article" date="2013" name="Nat. Genet.">
        <title>The duck genome and transcriptome provide insight into an avian influenza virus reservoir species.</title>
        <authorList>
            <person name="Huang Y."/>
            <person name="Li Y."/>
            <person name="Burt D.W."/>
            <person name="Chen H."/>
            <person name="Zhang Y."/>
            <person name="Qian W."/>
            <person name="Kim H."/>
            <person name="Gan S."/>
            <person name="Zhao Y."/>
            <person name="Li J."/>
            <person name="Yi K."/>
            <person name="Feng H."/>
            <person name="Zhu P."/>
            <person name="Li B."/>
            <person name="Liu Q."/>
            <person name="Fairley S."/>
            <person name="Magor K.E."/>
            <person name="Du Z."/>
            <person name="Hu X."/>
            <person name="Goodman L."/>
            <person name="Tafer H."/>
            <person name="Vignal A."/>
            <person name="Lee T."/>
            <person name="Kim K.W."/>
            <person name="Sheng Z."/>
            <person name="An Y."/>
            <person name="Searle S."/>
            <person name="Herrero J."/>
            <person name="Groenen M.A."/>
            <person name="Crooijmans R.P."/>
            <person name="Faraut T."/>
            <person name="Cai Q."/>
            <person name="Webster R.G."/>
            <person name="Aldridge J.R."/>
            <person name="Warren W.C."/>
            <person name="Bartschat S."/>
            <person name="Kehr S."/>
            <person name="Marz M."/>
            <person name="Stadler P.F."/>
            <person name="Smith J."/>
            <person name="Kraus R.H."/>
            <person name="Zhao Y."/>
            <person name="Ren L."/>
            <person name="Fei J."/>
            <person name="Morisson M."/>
            <person name="Kaiser P."/>
            <person name="Griffin D.K."/>
            <person name="Rao M."/>
            <person name="Pitel F."/>
            <person name="Wang J."/>
            <person name="Li N."/>
        </authorList>
    </citation>
    <scope>NUCLEOTIDE SEQUENCE [LARGE SCALE GENOMIC DNA]</scope>
</reference>
<feature type="compositionally biased region" description="Low complexity" evidence="1">
    <location>
        <begin position="131"/>
        <end position="141"/>
    </location>
</feature>
<dbReference type="AlphaFoldDB" id="R0L3V7"/>
<feature type="region of interest" description="Disordered" evidence="1">
    <location>
        <begin position="123"/>
        <end position="168"/>
    </location>
</feature>
<protein>
    <submittedName>
        <fullName evidence="2">Uncharacterized protein</fullName>
    </submittedName>
</protein>
<accession>R0L3V7</accession>
<feature type="compositionally biased region" description="Basic residues" evidence="1">
    <location>
        <begin position="366"/>
        <end position="377"/>
    </location>
</feature>
<evidence type="ECO:0000313" key="3">
    <source>
        <dbReference type="Proteomes" id="UP000296049"/>
    </source>
</evidence>
<gene>
    <name evidence="2" type="ORF">Anapl_16523</name>
</gene>
<organism evidence="2 3">
    <name type="scientific">Anas platyrhynchos</name>
    <name type="common">Mallard</name>
    <name type="synonym">Anas boschas</name>
    <dbReference type="NCBI Taxonomy" id="8839"/>
    <lineage>
        <taxon>Eukaryota</taxon>
        <taxon>Metazoa</taxon>
        <taxon>Chordata</taxon>
        <taxon>Craniata</taxon>
        <taxon>Vertebrata</taxon>
        <taxon>Euteleostomi</taxon>
        <taxon>Archelosauria</taxon>
        <taxon>Archosauria</taxon>
        <taxon>Dinosauria</taxon>
        <taxon>Saurischia</taxon>
        <taxon>Theropoda</taxon>
        <taxon>Coelurosauria</taxon>
        <taxon>Aves</taxon>
        <taxon>Neognathae</taxon>
        <taxon>Galloanserae</taxon>
        <taxon>Anseriformes</taxon>
        <taxon>Anatidae</taxon>
        <taxon>Anatinae</taxon>
        <taxon>Anas</taxon>
    </lineage>
</organism>